<evidence type="ECO:0000313" key="2">
    <source>
        <dbReference type="EMBL" id="CAI0437318.1"/>
    </source>
</evidence>
<keyword evidence="3" id="KW-1185">Reference proteome</keyword>
<dbReference type="AlphaFoldDB" id="A0AAV0LSA5"/>
<dbReference type="EMBL" id="CAMGYJ010000006">
    <property type="protein sequence ID" value="CAI0437318.1"/>
    <property type="molecule type" value="Genomic_DNA"/>
</dbReference>
<reference evidence="2" key="1">
    <citation type="submission" date="2022-08" db="EMBL/GenBank/DDBJ databases">
        <authorList>
            <person name="Gutierrez-Valencia J."/>
        </authorList>
    </citation>
    <scope>NUCLEOTIDE SEQUENCE</scope>
</reference>
<name>A0AAV0LSA5_9ROSI</name>
<organism evidence="2 3">
    <name type="scientific">Linum tenue</name>
    <dbReference type="NCBI Taxonomy" id="586396"/>
    <lineage>
        <taxon>Eukaryota</taxon>
        <taxon>Viridiplantae</taxon>
        <taxon>Streptophyta</taxon>
        <taxon>Embryophyta</taxon>
        <taxon>Tracheophyta</taxon>
        <taxon>Spermatophyta</taxon>
        <taxon>Magnoliopsida</taxon>
        <taxon>eudicotyledons</taxon>
        <taxon>Gunneridae</taxon>
        <taxon>Pentapetalae</taxon>
        <taxon>rosids</taxon>
        <taxon>fabids</taxon>
        <taxon>Malpighiales</taxon>
        <taxon>Linaceae</taxon>
        <taxon>Linum</taxon>
    </lineage>
</organism>
<protein>
    <submittedName>
        <fullName evidence="2">Uncharacterized protein</fullName>
    </submittedName>
</protein>
<feature type="non-terminal residue" evidence="2">
    <location>
        <position position="1"/>
    </location>
</feature>
<evidence type="ECO:0000256" key="1">
    <source>
        <dbReference type="SAM" id="MobiDB-lite"/>
    </source>
</evidence>
<evidence type="ECO:0000313" key="3">
    <source>
        <dbReference type="Proteomes" id="UP001154282"/>
    </source>
</evidence>
<feature type="region of interest" description="Disordered" evidence="1">
    <location>
        <begin position="153"/>
        <end position="196"/>
    </location>
</feature>
<feature type="compositionally biased region" description="Low complexity" evidence="1">
    <location>
        <begin position="162"/>
        <end position="194"/>
    </location>
</feature>
<dbReference type="Proteomes" id="UP001154282">
    <property type="component" value="Unassembled WGS sequence"/>
</dbReference>
<sequence>STVARDRRRSSRVAGPLQGPLRWGSHSRGCDSVISLFSSHPAAVPPSAAHLSSYSICPDTCVYRSLCDTLDARVRLATGKTSTPFSGRFSAKKLREMERLHWMKGPKPVLQGLSDAFCDNWRSTSHQAQRLSDYTKKTGVHFAVGADGAINREEMPPASQEPYYTTSSQSQASQATPTVQVTPTVQKTPTVEGTPEPPTYTHVVCVVGHKKEEGIDCFEVQENQGVNAWNGGFRFVAESAFIAAYVPEVEEIQSNEVVDISK</sequence>
<comment type="caution">
    <text evidence="2">The sequence shown here is derived from an EMBL/GenBank/DDBJ whole genome shotgun (WGS) entry which is preliminary data.</text>
</comment>
<gene>
    <name evidence="2" type="ORF">LITE_LOCUS25422</name>
</gene>
<accession>A0AAV0LSA5</accession>
<proteinExistence type="predicted"/>